<dbReference type="Pfam" id="PF00440">
    <property type="entry name" value="TetR_N"/>
    <property type="match status" value="1"/>
</dbReference>
<sequence length="210" mass="22703">MTETSLRPGRPRDPDVDRRVAQAAVAQFGEAGWQGFSVEAVARRAGVGKASIYLRWPTKSELLLDALKSSLGRIEDIARDTVRDDLLELTRQLMASYQGDVGAAFLRMTVEARQIPGVAEHWESLKQQQILAARAIVRRAIARGELPEGTSVTLLLDTLCGAASMHAQAAPAALRPAQQARAEEYAASLVDYVLAAASAAPRTRETHSSD</sequence>
<keyword evidence="2 4" id="KW-0238">DNA-binding</keyword>
<dbReference type="InterPro" id="IPR009057">
    <property type="entry name" value="Homeodomain-like_sf"/>
</dbReference>
<dbReference type="PROSITE" id="PS50977">
    <property type="entry name" value="HTH_TETR_2"/>
    <property type="match status" value="1"/>
</dbReference>
<feature type="domain" description="HTH tetR-type" evidence="5">
    <location>
        <begin position="14"/>
        <end position="74"/>
    </location>
</feature>
<evidence type="ECO:0000256" key="4">
    <source>
        <dbReference type="PROSITE-ProRule" id="PRU00335"/>
    </source>
</evidence>
<gene>
    <name evidence="6" type="ORF">IPF40_01590</name>
</gene>
<dbReference type="SUPFAM" id="SSF46689">
    <property type="entry name" value="Homeodomain-like"/>
    <property type="match status" value="1"/>
</dbReference>
<dbReference type="InterPro" id="IPR050109">
    <property type="entry name" value="HTH-type_TetR-like_transc_reg"/>
</dbReference>
<dbReference type="InterPro" id="IPR001647">
    <property type="entry name" value="HTH_TetR"/>
</dbReference>
<dbReference type="Gene3D" id="1.10.10.60">
    <property type="entry name" value="Homeodomain-like"/>
    <property type="match status" value="1"/>
</dbReference>
<dbReference type="Proteomes" id="UP000718281">
    <property type="component" value="Unassembled WGS sequence"/>
</dbReference>
<dbReference type="PANTHER" id="PTHR30055">
    <property type="entry name" value="HTH-TYPE TRANSCRIPTIONAL REGULATOR RUTR"/>
    <property type="match status" value="1"/>
</dbReference>
<evidence type="ECO:0000313" key="7">
    <source>
        <dbReference type="Proteomes" id="UP000718281"/>
    </source>
</evidence>
<keyword evidence="1" id="KW-0805">Transcription regulation</keyword>
<dbReference type="AlphaFoldDB" id="A0A934X307"/>
<dbReference type="InterPro" id="IPR036271">
    <property type="entry name" value="Tet_transcr_reg_TetR-rel_C_sf"/>
</dbReference>
<name>A0A934X307_9MICO</name>
<evidence type="ECO:0000256" key="3">
    <source>
        <dbReference type="ARBA" id="ARBA00023163"/>
    </source>
</evidence>
<evidence type="ECO:0000256" key="2">
    <source>
        <dbReference type="ARBA" id="ARBA00023125"/>
    </source>
</evidence>
<dbReference type="Pfam" id="PF16859">
    <property type="entry name" value="TetR_C_11"/>
    <property type="match status" value="1"/>
</dbReference>
<reference evidence="6 7" key="1">
    <citation type="submission" date="2020-10" db="EMBL/GenBank/DDBJ databases">
        <title>Connecting structure to function with the recovery of over 1000 high-quality activated sludge metagenome-assembled genomes encoding full-length rRNA genes using long-read sequencing.</title>
        <authorList>
            <person name="Singleton C.M."/>
            <person name="Petriglieri F."/>
            <person name="Kristensen J.M."/>
            <person name="Kirkegaard R.H."/>
            <person name="Michaelsen T.Y."/>
            <person name="Andersen M.H."/>
            <person name="Karst S.M."/>
            <person name="Dueholm M.S."/>
            <person name="Nielsen P.H."/>
            <person name="Albertsen M."/>
        </authorList>
    </citation>
    <scope>NUCLEOTIDE SEQUENCE [LARGE SCALE GENOMIC DNA]</scope>
    <source>
        <strain evidence="6">AalE_18-Q3-R2-46_BAT3C.188</strain>
    </source>
</reference>
<evidence type="ECO:0000256" key="1">
    <source>
        <dbReference type="ARBA" id="ARBA00023015"/>
    </source>
</evidence>
<keyword evidence="3" id="KW-0804">Transcription</keyword>
<evidence type="ECO:0000313" key="6">
    <source>
        <dbReference type="EMBL" id="MBK6299787.1"/>
    </source>
</evidence>
<dbReference type="GO" id="GO:0003700">
    <property type="term" value="F:DNA-binding transcription factor activity"/>
    <property type="evidence" value="ECO:0007669"/>
    <property type="project" value="TreeGrafter"/>
</dbReference>
<evidence type="ECO:0000259" key="5">
    <source>
        <dbReference type="PROSITE" id="PS50977"/>
    </source>
</evidence>
<proteinExistence type="predicted"/>
<dbReference type="Gene3D" id="1.10.357.10">
    <property type="entry name" value="Tetracycline Repressor, domain 2"/>
    <property type="match status" value="1"/>
</dbReference>
<dbReference type="InterPro" id="IPR011075">
    <property type="entry name" value="TetR_C"/>
</dbReference>
<accession>A0A934X307</accession>
<comment type="caution">
    <text evidence="6">The sequence shown here is derived from an EMBL/GenBank/DDBJ whole genome shotgun (WGS) entry which is preliminary data.</text>
</comment>
<organism evidence="6 7">
    <name type="scientific">Candidatus Phosphoribacter hodrii</name>
    <dbReference type="NCBI Taxonomy" id="2953743"/>
    <lineage>
        <taxon>Bacteria</taxon>
        <taxon>Bacillati</taxon>
        <taxon>Actinomycetota</taxon>
        <taxon>Actinomycetes</taxon>
        <taxon>Micrococcales</taxon>
        <taxon>Dermatophilaceae</taxon>
        <taxon>Candidatus Phosphoribacter</taxon>
    </lineage>
</organism>
<feature type="DNA-binding region" description="H-T-H motif" evidence="4">
    <location>
        <begin position="37"/>
        <end position="56"/>
    </location>
</feature>
<dbReference type="SUPFAM" id="SSF48498">
    <property type="entry name" value="Tetracyclin repressor-like, C-terminal domain"/>
    <property type="match status" value="1"/>
</dbReference>
<dbReference type="PANTHER" id="PTHR30055:SF148">
    <property type="entry name" value="TETR-FAMILY TRANSCRIPTIONAL REGULATOR"/>
    <property type="match status" value="1"/>
</dbReference>
<dbReference type="EMBL" id="JADIXZ010000001">
    <property type="protein sequence ID" value="MBK6299787.1"/>
    <property type="molecule type" value="Genomic_DNA"/>
</dbReference>
<dbReference type="PRINTS" id="PR00455">
    <property type="entry name" value="HTHTETR"/>
</dbReference>
<protein>
    <submittedName>
        <fullName evidence="6">TetR/AcrR family transcriptional regulator</fullName>
    </submittedName>
</protein>
<dbReference type="GO" id="GO:0000976">
    <property type="term" value="F:transcription cis-regulatory region binding"/>
    <property type="evidence" value="ECO:0007669"/>
    <property type="project" value="TreeGrafter"/>
</dbReference>